<dbReference type="InterPro" id="IPR027417">
    <property type="entry name" value="P-loop_NTPase"/>
</dbReference>
<keyword evidence="7" id="KW-0460">Magnesium</keyword>
<dbReference type="EMBL" id="CP046400">
    <property type="protein sequence ID" value="QGY40028.1"/>
    <property type="molecule type" value="Genomic_DNA"/>
</dbReference>
<keyword evidence="2 7" id="KW-0808">Transferase</keyword>
<keyword evidence="4 7" id="KW-0418">Kinase</keyword>
<dbReference type="CDD" id="cd00464">
    <property type="entry name" value="SK"/>
    <property type="match status" value="1"/>
</dbReference>
<feature type="binding site" evidence="7">
    <location>
        <position position="45"/>
    </location>
    <ligand>
        <name>substrate</name>
    </ligand>
</feature>
<evidence type="ECO:0000256" key="7">
    <source>
        <dbReference type="HAMAP-Rule" id="MF_00109"/>
    </source>
</evidence>
<comment type="subunit">
    <text evidence="7">Monomer.</text>
</comment>
<dbReference type="GO" id="GO:0004765">
    <property type="term" value="F:shikimate kinase activity"/>
    <property type="evidence" value="ECO:0007669"/>
    <property type="project" value="UniProtKB-UniRule"/>
</dbReference>
<protein>
    <recommendedName>
        <fullName evidence="7">Shikimate kinase</fullName>
        <shortName evidence="7">SK</shortName>
        <ecNumber evidence="7">2.7.1.71</ecNumber>
    </recommendedName>
</protein>
<keyword evidence="7" id="KW-0963">Cytoplasm</keyword>
<evidence type="ECO:0000256" key="6">
    <source>
        <dbReference type="ARBA" id="ARBA00023141"/>
    </source>
</evidence>
<dbReference type="PANTHER" id="PTHR21087">
    <property type="entry name" value="SHIKIMATE KINASE"/>
    <property type="match status" value="1"/>
</dbReference>
<evidence type="ECO:0000256" key="3">
    <source>
        <dbReference type="ARBA" id="ARBA00022741"/>
    </source>
</evidence>
<accession>A0A6I6JG77</accession>
<keyword evidence="3 7" id="KW-0547">Nucleotide-binding</keyword>
<dbReference type="UniPathway" id="UPA00053">
    <property type="reaction ID" value="UER00088"/>
</dbReference>
<comment type="cofactor">
    <cofactor evidence="7">
        <name>Mg(2+)</name>
        <dbReference type="ChEBI" id="CHEBI:18420"/>
    </cofactor>
    <text evidence="7">Binds 1 Mg(2+) ion per subunit.</text>
</comment>
<feature type="binding site" evidence="7">
    <location>
        <position position="90"/>
    </location>
    <ligand>
        <name>substrate</name>
    </ligand>
</feature>
<evidence type="ECO:0000313" key="9">
    <source>
        <dbReference type="Proteomes" id="UP000428328"/>
    </source>
</evidence>
<reference evidence="8 9" key="1">
    <citation type="submission" date="2019-11" db="EMBL/GenBank/DDBJ databases">
        <authorList>
            <person name="Zheng R.K."/>
            <person name="Sun C.M."/>
        </authorList>
    </citation>
    <scope>NUCLEOTIDE SEQUENCE [LARGE SCALE GENOMIC DNA]</scope>
    <source>
        <strain evidence="8 9">SRB007</strain>
    </source>
</reference>
<organism evidence="8 9">
    <name type="scientific">Pseudodesulfovibrio cashew</name>
    <dbReference type="NCBI Taxonomy" id="2678688"/>
    <lineage>
        <taxon>Bacteria</taxon>
        <taxon>Pseudomonadati</taxon>
        <taxon>Thermodesulfobacteriota</taxon>
        <taxon>Desulfovibrionia</taxon>
        <taxon>Desulfovibrionales</taxon>
        <taxon>Desulfovibrionaceae</taxon>
    </lineage>
</organism>
<comment type="caution">
    <text evidence="7">Lacks conserved residue(s) required for the propagation of feature annotation.</text>
</comment>
<dbReference type="SUPFAM" id="SSF52540">
    <property type="entry name" value="P-loop containing nucleoside triphosphate hydrolases"/>
    <property type="match status" value="1"/>
</dbReference>
<dbReference type="PRINTS" id="PR01100">
    <property type="entry name" value="SHIKIMTKNASE"/>
</dbReference>
<feature type="binding site" evidence="7">
    <location>
        <position position="27"/>
    </location>
    <ligand>
        <name>Mg(2+)</name>
        <dbReference type="ChEBI" id="CHEBI:18420"/>
    </ligand>
</feature>
<proteinExistence type="inferred from homology"/>
<dbReference type="InterPro" id="IPR031322">
    <property type="entry name" value="Shikimate/glucono_kinase"/>
</dbReference>
<dbReference type="GO" id="GO:0005829">
    <property type="term" value="C:cytosol"/>
    <property type="evidence" value="ECO:0007669"/>
    <property type="project" value="TreeGrafter"/>
</dbReference>
<dbReference type="RefSeq" id="WP_158947252.1">
    <property type="nucleotide sequence ID" value="NZ_CP046400.1"/>
</dbReference>
<keyword evidence="7" id="KW-0479">Metal-binding</keyword>
<dbReference type="GO" id="GO:0005524">
    <property type="term" value="F:ATP binding"/>
    <property type="evidence" value="ECO:0007669"/>
    <property type="project" value="UniProtKB-UniRule"/>
</dbReference>
<comment type="subcellular location">
    <subcellularLocation>
        <location evidence="7">Cytoplasm</location>
    </subcellularLocation>
</comment>
<dbReference type="Gene3D" id="3.40.50.300">
    <property type="entry name" value="P-loop containing nucleotide triphosphate hydrolases"/>
    <property type="match status" value="1"/>
</dbReference>
<name>A0A6I6JG77_9BACT</name>
<dbReference type="KEGG" id="psel:GM415_07775"/>
<dbReference type="HAMAP" id="MF_00109">
    <property type="entry name" value="Shikimate_kinase"/>
    <property type="match status" value="1"/>
</dbReference>
<feature type="binding site" evidence="7">
    <location>
        <position position="128"/>
    </location>
    <ligand>
        <name>ATP</name>
        <dbReference type="ChEBI" id="CHEBI:30616"/>
    </ligand>
</feature>
<sequence length="178" mass="20016">MSFVPIEKDPVPLPCITLVGMAGAGKSTLGRLLAERLEWGQLDTDQYMESYYAMPLQKIMDNFGLEEFLRIEERLVSELGLTRTIISTGGSVIYGKCAMERLKCLGKIVFLDIDEETFTERVGSGENRGLAIAPGKSMRDLYNERQPLYRAAADIVVRTDRHTPEECVDLILERIDLP</sequence>
<comment type="pathway">
    <text evidence="7">Metabolic intermediate biosynthesis; chorismate biosynthesis; chorismate from D-erythrose 4-phosphate and phosphoenolpyruvate: step 5/7.</text>
</comment>
<feature type="binding site" evidence="7">
    <location>
        <position position="145"/>
    </location>
    <ligand>
        <name>substrate</name>
    </ligand>
</feature>
<keyword evidence="1 7" id="KW-0028">Amino-acid biosynthesis</keyword>
<evidence type="ECO:0000256" key="5">
    <source>
        <dbReference type="ARBA" id="ARBA00022840"/>
    </source>
</evidence>
<comment type="catalytic activity">
    <reaction evidence="7">
        <text>shikimate + ATP = 3-phosphoshikimate + ADP + H(+)</text>
        <dbReference type="Rhea" id="RHEA:13121"/>
        <dbReference type="ChEBI" id="CHEBI:15378"/>
        <dbReference type="ChEBI" id="CHEBI:30616"/>
        <dbReference type="ChEBI" id="CHEBI:36208"/>
        <dbReference type="ChEBI" id="CHEBI:145989"/>
        <dbReference type="ChEBI" id="CHEBI:456216"/>
        <dbReference type="EC" id="2.7.1.71"/>
    </reaction>
</comment>
<evidence type="ECO:0000313" key="8">
    <source>
        <dbReference type="EMBL" id="QGY40028.1"/>
    </source>
</evidence>
<keyword evidence="6 7" id="KW-0057">Aromatic amino acid biosynthesis</keyword>
<evidence type="ECO:0000256" key="1">
    <source>
        <dbReference type="ARBA" id="ARBA00022605"/>
    </source>
</evidence>
<dbReference type="NCBIfam" id="NF040667">
    <property type="entry name" value="hom_kin_desulfo"/>
    <property type="match status" value="1"/>
</dbReference>
<dbReference type="GO" id="GO:0009423">
    <property type="term" value="P:chorismate biosynthetic process"/>
    <property type="evidence" value="ECO:0007669"/>
    <property type="project" value="UniProtKB-UniRule"/>
</dbReference>
<gene>
    <name evidence="7" type="primary">aroK</name>
    <name evidence="8" type="ORF">GM415_07775</name>
</gene>
<dbReference type="EC" id="2.7.1.71" evidence="7"/>
<dbReference type="AlphaFoldDB" id="A0A6I6JG77"/>
<feature type="binding site" evidence="7">
    <location>
        <begin position="23"/>
        <end position="28"/>
    </location>
    <ligand>
        <name>ATP</name>
        <dbReference type="ChEBI" id="CHEBI:30616"/>
    </ligand>
</feature>
<dbReference type="GO" id="GO:0000287">
    <property type="term" value="F:magnesium ion binding"/>
    <property type="evidence" value="ECO:0007669"/>
    <property type="project" value="UniProtKB-UniRule"/>
</dbReference>
<dbReference type="Pfam" id="PF01202">
    <property type="entry name" value="SKI"/>
    <property type="match status" value="1"/>
</dbReference>
<dbReference type="Proteomes" id="UP000428328">
    <property type="component" value="Chromosome"/>
</dbReference>
<evidence type="ECO:0000256" key="4">
    <source>
        <dbReference type="ARBA" id="ARBA00022777"/>
    </source>
</evidence>
<comment type="function">
    <text evidence="7">Catalyzes the specific phosphorylation of the 3-hydroxyl group of shikimic acid using ATP as a cosubstrate.</text>
</comment>
<keyword evidence="5 7" id="KW-0067">ATP-binding</keyword>
<dbReference type="PANTHER" id="PTHR21087:SF16">
    <property type="entry name" value="SHIKIMATE KINASE 1, CHLOROPLASTIC"/>
    <property type="match status" value="1"/>
</dbReference>
<dbReference type="GO" id="GO:0009073">
    <property type="term" value="P:aromatic amino acid family biosynthetic process"/>
    <property type="evidence" value="ECO:0007669"/>
    <property type="project" value="UniProtKB-KW"/>
</dbReference>
<comment type="similarity">
    <text evidence="7">Belongs to the shikimate kinase family.</text>
</comment>
<dbReference type="GO" id="GO:0008652">
    <property type="term" value="P:amino acid biosynthetic process"/>
    <property type="evidence" value="ECO:0007669"/>
    <property type="project" value="UniProtKB-KW"/>
</dbReference>
<evidence type="ECO:0000256" key="2">
    <source>
        <dbReference type="ARBA" id="ARBA00022679"/>
    </source>
</evidence>
<dbReference type="InterPro" id="IPR000623">
    <property type="entry name" value="Shikimate_kinase/TSH1"/>
</dbReference>
<keyword evidence="9" id="KW-1185">Reference proteome</keyword>